<dbReference type="Pfam" id="PF02623">
    <property type="entry name" value="FliW"/>
    <property type="match status" value="1"/>
</dbReference>
<keyword evidence="4" id="KW-0143">Chaperone</keyword>
<comment type="subunit">
    <text evidence="4">Interacts with translational regulator CsrA and flagellin(s).</text>
</comment>
<evidence type="ECO:0000256" key="3">
    <source>
        <dbReference type="ARBA" id="ARBA00022845"/>
    </source>
</evidence>
<keyword evidence="3 4" id="KW-0810">Translation regulation</keyword>
<proteinExistence type="inferred from homology"/>
<organism evidence="5 6">
    <name type="scientific">Brevibacillus thermoruber</name>
    <dbReference type="NCBI Taxonomy" id="33942"/>
    <lineage>
        <taxon>Bacteria</taxon>
        <taxon>Bacillati</taxon>
        <taxon>Bacillota</taxon>
        <taxon>Bacilli</taxon>
        <taxon>Bacillales</taxon>
        <taxon>Paenibacillaceae</taxon>
        <taxon>Brevibacillus</taxon>
    </lineage>
</organism>
<keyword evidence="2 4" id="KW-1005">Bacterial flagellum biogenesis</keyword>
<gene>
    <name evidence="4 5" type="primary">fliW</name>
    <name evidence="5" type="ORF">O3V59_06865</name>
</gene>
<dbReference type="Proteomes" id="UP001151071">
    <property type="component" value="Unassembled WGS sequence"/>
</dbReference>
<reference evidence="5" key="1">
    <citation type="submission" date="2022-12" db="EMBL/GenBank/DDBJ databases">
        <title>Draft genome sequence of the thermophilic strain Brevibacillus thermoruber HT42, isolated from Los Humeros, Puebla, Mexico, with biotechnological potential.</title>
        <authorList>
            <person name="Lara Sanchez J."/>
            <person name="Solis Palacios R."/>
            <person name="Bustos Baena A.S."/>
            <person name="Ruz Baez A.E."/>
            <person name="Espinosa Luna G."/>
            <person name="Oliart Ros R.M."/>
        </authorList>
    </citation>
    <scope>NUCLEOTIDE SEQUENCE</scope>
    <source>
        <strain evidence="5">HT42</strain>
    </source>
</reference>
<comment type="function">
    <text evidence="4">Acts as an anti-CsrA protein, binds CsrA and prevents it from repressing translation of its target genes, one of which is flagellin. Binds to flagellin and participates in the assembly of the flagellum.</text>
</comment>
<dbReference type="GO" id="GO:0005737">
    <property type="term" value="C:cytoplasm"/>
    <property type="evidence" value="ECO:0007669"/>
    <property type="project" value="UniProtKB-SubCell"/>
</dbReference>
<keyword evidence="6" id="KW-1185">Reference proteome</keyword>
<evidence type="ECO:0000256" key="2">
    <source>
        <dbReference type="ARBA" id="ARBA00022795"/>
    </source>
</evidence>
<evidence type="ECO:0000313" key="6">
    <source>
        <dbReference type="Proteomes" id="UP001151071"/>
    </source>
</evidence>
<dbReference type="InterPro" id="IPR003775">
    <property type="entry name" value="Flagellar_assembly_factor_FliW"/>
</dbReference>
<dbReference type="SUPFAM" id="SSF141457">
    <property type="entry name" value="BH3618-like"/>
    <property type="match status" value="1"/>
</dbReference>
<dbReference type="EMBL" id="JAPYYP010000006">
    <property type="protein sequence ID" value="MDA5108074.1"/>
    <property type="molecule type" value="Genomic_DNA"/>
</dbReference>
<dbReference type="GO" id="GO:0044780">
    <property type="term" value="P:bacterial-type flagellum assembly"/>
    <property type="evidence" value="ECO:0007669"/>
    <property type="project" value="UniProtKB-UniRule"/>
</dbReference>
<evidence type="ECO:0000256" key="1">
    <source>
        <dbReference type="ARBA" id="ARBA00022490"/>
    </source>
</evidence>
<keyword evidence="5" id="KW-0969">Cilium</keyword>
<dbReference type="PANTHER" id="PTHR39190">
    <property type="entry name" value="FLAGELLAR ASSEMBLY FACTOR FLIW"/>
    <property type="match status" value="1"/>
</dbReference>
<keyword evidence="1 4" id="KW-0963">Cytoplasm</keyword>
<protein>
    <recommendedName>
        <fullName evidence="4">Flagellar assembly factor FliW</fullName>
    </recommendedName>
</protein>
<dbReference type="Gene3D" id="2.30.290.10">
    <property type="entry name" value="BH3618-like"/>
    <property type="match status" value="1"/>
</dbReference>
<evidence type="ECO:0000256" key="4">
    <source>
        <dbReference type="HAMAP-Rule" id="MF_01185"/>
    </source>
</evidence>
<dbReference type="PANTHER" id="PTHR39190:SF1">
    <property type="entry name" value="FLAGELLAR ASSEMBLY FACTOR FLIW"/>
    <property type="match status" value="1"/>
</dbReference>
<comment type="caution">
    <text evidence="5">The sequence shown here is derived from an EMBL/GenBank/DDBJ whole genome shotgun (WGS) entry which is preliminary data.</text>
</comment>
<sequence>MMTGGKLEIGKVFFEEGLPGFLRLQFFQLVQEEEGTPFYLLQSTEDEKVGFWLINPFVFFGDYQFRLPEQSRELLRLSDEGQVMVFNIITPSEKGITVNLKAPIVINKENRMAKQVILEEDYDIRHPLVLKHTAPGGV</sequence>
<accession>A0A9X3TP19</accession>
<comment type="similarity">
    <text evidence="4">Belongs to the FliW family.</text>
</comment>
<keyword evidence="5" id="KW-0966">Cell projection</keyword>
<keyword evidence="5" id="KW-0282">Flagellum</keyword>
<dbReference type="GO" id="GO:0006417">
    <property type="term" value="P:regulation of translation"/>
    <property type="evidence" value="ECO:0007669"/>
    <property type="project" value="UniProtKB-KW"/>
</dbReference>
<dbReference type="RefSeq" id="WP_271139773.1">
    <property type="nucleotide sequence ID" value="NZ_JAPYYP010000006.1"/>
</dbReference>
<dbReference type="InterPro" id="IPR024046">
    <property type="entry name" value="Flagellar_assmbl_FliW_dom_sf"/>
</dbReference>
<name>A0A9X3TP19_9BACL</name>
<comment type="subcellular location">
    <subcellularLocation>
        <location evidence="4">Cytoplasm</location>
    </subcellularLocation>
</comment>
<evidence type="ECO:0000313" key="5">
    <source>
        <dbReference type="EMBL" id="MDA5108074.1"/>
    </source>
</evidence>
<dbReference type="AlphaFoldDB" id="A0A9X3TP19"/>
<dbReference type="HAMAP" id="MF_01185">
    <property type="entry name" value="FliW"/>
    <property type="match status" value="1"/>
</dbReference>